<evidence type="ECO:0000313" key="3">
    <source>
        <dbReference type="EMBL" id="GID47401.1"/>
    </source>
</evidence>
<accession>A0ABQ3WMC6</accession>
<keyword evidence="1" id="KW-0732">Signal</keyword>
<dbReference type="Pfam" id="PF12245">
    <property type="entry name" value="Big_3_2"/>
    <property type="match status" value="1"/>
</dbReference>
<sequence length="490" mass="52674">MGMLRTAVIAALSSYLIISLAGPAAAAADVTPPVVVSTGLTEGGSLGTETILRPVFSDENGVAGVDILVNGVFANSFIAPSGEWDPKTWEWSGRTRVGGVAGVGDGKDVDVTVRAWDPAGNVGSRTVRVRTDFQTPTASSITPDESVTLGAASVITPQGLPADTARVTLSYWFDSDAPVISTATAPPWALTWDKTGMERRAAVYVRVEDHAGNAFGYRREYQVDGVGPDVYASTNWIPEVIGPGEGHVAVSYYNPKDVARIEWWIDGALRSTTQVAKYDFGNVSRIADVEARVFDAVGNVTVVTRKVRVDATAPTVTAVTPAEGALVRGEKIWTQFKATDASGISGGQVYYGGGSAPFEAVRESPYRVSVPFWQGRNEVLWEIYDRLGNVTVVRRSFIVDNNAPYFTVIKAPKNGAKVKGTVKVAASVSEEYGIARVELLINGKVVAKDYAAAYKFSINTKKYGKKIKFRLRAYDKAGNVTTSPTRTWRR</sequence>
<proteinExistence type="predicted"/>
<evidence type="ECO:0000256" key="1">
    <source>
        <dbReference type="SAM" id="SignalP"/>
    </source>
</evidence>
<dbReference type="Gene3D" id="2.60.40.10">
    <property type="entry name" value="Immunoglobulins"/>
    <property type="match status" value="2"/>
</dbReference>
<dbReference type="InterPro" id="IPR022038">
    <property type="entry name" value="Ig-like_bact"/>
</dbReference>
<reference evidence="3" key="1">
    <citation type="submission" date="2021-01" db="EMBL/GenBank/DDBJ databases">
        <title>Whole genome shotgun sequence of Actinoplanes capillaceus NBRC 16408.</title>
        <authorList>
            <person name="Komaki H."/>
            <person name="Tamura T."/>
        </authorList>
    </citation>
    <scope>NUCLEOTIDE SEQUENCE [LARGE SCALE GENOMIC DNA]</scope>
    <source>
        <strain evidence="3">NBRC 16408</strain>
    </source>
</reference>
<dbReference type="EMBL" id="BOMF01000089">
    <property type="protein sequence ID" value="GID47401.1"/>
    <property type="molecule type" value="Genomic_DNA"/>
</dbReference>
<feature type="domain" description="Ig-like" evidence="2">
    <location>
        <begin position="465"/>
        <end position="487"/>
    </location>
</feature>
<feature type="chain" id="PRO_5047164448" description="Ig-like domain-containing protein" evidence="1">
    <location>
        <begin position="27"/>
        <end position="490"/>
    </location>
</feature>
<protein>
    <recommendedName>
        <fullName evidence="2">Ig-like domain-containing protein</fullName>
    </recommendedName>
</protein>
<evidence type="ECO:0000259" key="2">
    <source>
        <dbReference type="Pfam" id="PF12245"/>
    </source>
</evidence>
<name>A0ABQ3WMC6_9ACTN</name>
<organism evidence="3">
    <name type="scientific">Actinoplanes campanulatus</name>
    <dbReference type="NCBI Taxonomy" id="113559"/>
    <lineage>
        <taxon>Bacteria</taxon>
        <taxon>Bacillati</taxon>
        <taxon>Actinomycetota</taxon>
        <taxon>Actinomycetes</taxon>
        <taxon>Micromonosporales</taxon>
        <taxon>Micromonosporaceae</taxon>
        <taxon>Actinoplanes</taxon>
    </lineage>
</organism>
<gene>
    <name evidence="3" type="ORF">Aca07nite_46760</name>
</gene>
<feature type="signal peptide" evidence="1">
    <location>
        <begin position="1"/>
        <end position="26"/>
    </location>
</feature>
<comment type="caution">
    <text evidence="3">The sequence shown here is derived from an EMBL/GenBank/DDBJ whole genome shotgun (WGS) entry which is preliminary data.</text>
</comment>
<dbReference type="Pfam" id="PF17957">
    <property type="entry name" value="Big_7"/>
    <property type="match status" value="1"/>
</dbReference>
<dbReference type="InterPro" id="IPR013783">
    <property type="entry name" value="Ig-like_fold"/>
</dbReference>